<proteinExistence type="predicted"/>
<name>A0A1I4HAC5_9PROT</name>
<reference evidence="3" key="1">
    <citation type="submission" date="2016-10" db="EMBL/GenBank/DDBJ databases">
        <authorList>
            <person name="Varghese N."/>
            <person name="Submissions S."/>
        </authorList>
    </citation>
    <scope>NUCLEOTIDE SEQUENCE [LARGE SCALE GENOMIC DNA]</scope>
    <source>
        <strain evidence="3">Nm69</strain>
    </source>
</reference>
<organism evidence="2 3">
    <name type="scientific">Nitrosomonas aestuarii</name>
    <dbReference type="NCBI Taxonomy" id="52441"/>
    <lineage>
        <taxon>Bacteria</taxon>
        <taxon>Pseudomonadati</taxon>
        <taxon>Pseudomonadota</taxon>
        <taxon>Betaproteobacteria</taxon>
        <taxon>Nitrosomonadales</taxon>
        <taxon>Nitrosomonadaceae</taxon>
        <taxon>Nitrosomonas</taxon>
    </lineage>
</organism>
<evidence type="ECO:0000313" key="2">
    <source>
        <dbReference type="EMBL" id="SFL39164.1"/>
    </source>
</evidence>
<accession>A0A1I4HAC5</accession>
<dbReference type="RefSeq" id="WP_170841765.1">
    <property type="nucleotide sequence ID" value="NZ_FOSP01000076.1"/>
</dbReference>
<feature type="region of interest" description="Disordered" evidence="1">
    <location>
        <begin position="54"/>
        <end position="94"/>
    </location>
</feature>
<dbReference type="AlphaFoldDB" id="A0A1I4HAC5"/>
<dbReference type="EMBL" id="FOSP01000076">
    <property type="protein sequence ID" value="SFL39164.1"/>
    <property type="molecule type" value="Genomic_DNA"/>
</dbReference>
<protein>
    <submittedName>
        <fullName evidence="2">Uncharacterized protein</fullName>
    </submittedName>
</protein>
<dbReference type="STRING" id="52441.SAMN05216302_10763"/>
<dbReference type="Proteomes" id="UP000199533">
    <property type="component" value="Unassembled WGS sequence"/>
</dbReference>
<feature type="compositionally biased region" description="Basic and acidic residues" evidence="1">
    <location>
        <begin position="83"/>
        <end position="94"/>
    </location>
</feature>
<evidence type="ECO:0000313" key="3">
    <source>
        <dbReference type="Proteomes" id="UP000199533"/>
    </source>
</evidence>
<evidence type="ECO:0000256" key="1">
    <source>
        <dbReference type="SAM" id="MobiDB-lite"/>
    </source>
</evidence>
<feature type="compositionally biased region" description="Basic and acidic residues" evidence="1">
    <location>
        <begin position="54"/>
        <end position="71"/>
    </location>
</feature>
<feature type="compositionally biased region" description="Acidic residues" evidence="1">
    <location>
        <begin position="72"/>
        <end position="82"/>
    </location>
</feature>
<gene>
    <name evidence="2" type="ORF">SAMN05216302_10763</name>
</gene>
<keyword evidence="3" id="KW-1185">Reference proteome</keyword>
<sequence>MYSVGMAWWMQPNSQMEKMKMKPYYFFILIIAAAILVLPACDQSQTGTDKVMNKVDDALDRRPGEKVRDAAEDIGSELEDAGGEIKESVKDATN</sequence>